<gene>
    <name evidence="1" type="ORF">BS640_06840</name>
</gene>
<organism evidence="1 2">
    <name type="scientific">Rouxiella badensis</name>
    <dbReference type="NCBI Taxonomy" id="1646377"/>
    <lineage>
        <taxon>Bacteria</taxon>
        <taxon>Pseudomonadati</taxon>
        <taxon>Pseudomonadota</taxon>
        <taxon>Gammaproteobacteria</taxon>
        <taxon>Enterobacterales</taxon>
        <taxon>Yersiniaceae</taxon>
        <taxon>Rouxiella</taxon>
    </lineage>
</organism>
<name>A0A1X0WHL6_9GAMM</name>
<dbReference type="EMBL" id="MRWE01000008">
    <property type="protein sequence ID" value="ORJ26282.1"/>
    <property type="molecule type" value="Genomic_DNA"/>
</dbReference>
<dbReference type="GeneID" id="93565410"/>
<dbReference type="STRING" id="1646377.BS640_06840"/>
<protein>
    <recommendedName>
        <fullName evidence="3">HEAT repeat domain-containing protein</fullName>
    </recommendedName>
</protein>
<sequence>MIDFSEAVKRSQDKTDFRIRLKLIAELRQFPGEQSQQMLLSILQNDFVFSVRLAAWEALDAVGVVQKKPKIVRDHPLMGFLGDIRFQLIRMGAWAGDGSFTN</sequence>
<dbReference type="AlphaFoldDB" id="A0A1X0WHL6"/>
<reference evidence="1 2" key="1">
    <citation type="journal article" date="2017" name="Int. J. Syst. Evol. Microbiol.">
        <title>Rouxiella badensis sp. nov. and Rouxiella silvae sp. nov. isolated from peat bog soil in Germany and emendation of the genus description.</title>
        <authorList>
            <person name="Le Fleche-Mateos A."/>
            <person name="Kugler J.H."/>
            <person name="Hansen S.H."/>
            <person name="Syldatk C."/>
            <person name="Hausmann R."/>
            <person name="Lomprez F."/>
            <person name="Vandenbogaert M."/>
            <person name="Manuguerra J.C."/>
            <person name="Grimont P.A."/>
        </authorList>
    </citation>
    <scope>NUCLEOTIDE SEQUENCE [LARGE SCALE GENOMIC DNA]</scope>
    <source>
        <strain evidence="1 2">DSM 100043</strain>
    </source>
</reference>
<dbReference type="Proteomes" id="UP000192536">
    <property type="component" value="Unassembled WGS sequence"/>
</dbReference>
<proteinExistence type="predicted"/>
<dbReference type="RefSeq" id="WP_017494119.1">
    <property type="nucleotide sequence ID" value="NZ_CAUQAZ010000029.1"/>
</dbReference>
<comment type="caution">
    <text evidence="1">The sequence shown here is derived from an EMBL/GenBank/DDBJ whole genome shotgun (WGS) entry which is preliminary data.</text>
</comment>
<evidence type="ECO:0000313" key="2">
    <source>
        <dbReference type="Proteomes" id="UP000192536"/>
    </source>
</evidence>
<accession>A0A1X0WHL6</accession>
<evidence type="ECO:0008006" key="3">
    <source>
        <dbReference type="Google" id="ProtNLM"/>
    </source>
</evidence>
<keyword evidence="2" id="KW-1185">Reference proteome</keyword>
<evidence type="ECO:0000313" key="1">
    <source>
        <dbReference type="EMBL" id="ORJ26282.1"/>
    </source>
</evidence>